<dbReference type="Proteomes" id="UP000215914">
    <property type="component" value="Unassembled WGS sequence"/>
</dbReference>
<dbReference type="PROSITE" id="PS50011">
    <property type="entry name" value="PROTEIN_KINASE_DOM"/>
    <property type="match status" value="1"/>
</dbReference>
<dbReference type="InterPro" id="IPR008271">
    <property type="entry name" value="Ser/Thr_kinase_AS"/>
</dbReference>
<protein>
    <recommendedName>
        <fullName evidence="3">Protein kinase domain-containing protein</fullName>
    </recommendedName>
</protein>
<dbReference type="GO" id="GO:0004672">
    <property type="term" value="F:protein kinase activity"/>
    <property type="evidence" value="ECO:0007669"/>
    <property type="project" value="InterPro"/>
</dbReference>
<keyword evidence="4" id="KW-0808">Transferase</keyword>
<evidence type="ECO:0000259" key="3">
    <source>
        <dbReference type="PROSITE" id="PS50011"/>
    </source>
</evidence>
<dbReference type="Gramene" id="mRNA:HanXRQr2_Chr09g0405871">
    <property type="protein sequence ID" value="mRNA:HanXRQr2_Chr09g0405871"/>
    <property type="gene ID" value="HanXRQr2_Chr09g0405871"/>
</dbReference>
<dbReference type="SUPFAM" id="SSF56112">
    <property type="entry name" value="Protein kinase-like (PK-like)"/>
    <property type="match status" value="1"/>
</dbReference>
<keyword evidence="5" id="KW-1185">Reference proteome</keyword>
<feature type="domain" description="Protein kinase" evidence="3">
    <location>
        <begin position="1"/>
        <end position="111"/>
    </location>
</feature>
<evidence type="ECO:0000256" key="1">
    <source>
        <dbReference type="ARBA" id="ARBA00022729"/>
    </source>
</evidence>
<dbReference type="Pfam" id="PF00069">
    <property type="entry name" value="Pkinase"/>
    <property type="match status" value="1"/>
</dbReference>
<keyword evidence="1" id="KW-0732">Signal</keyword>
<keyword evidence="2" id="KW-0472">Membrane</keyword>
<comment type="caution">
    <text evidence="4">The sequence shown here is derived from an EMBL/GenBank/DDBJ whole genome shotgun (WGS) entry which is preliminary data.</text>
</comment>
<name>A0A9K3N9K1_HELAN</name>
<sequence length="111" mass="12657">MTRMLMVTDVQDIIKRHQAQIITSQNGPDISIWSIVAVGIAHGILYLHEECEHPIIYCDIKPQNILMDEFGCAKISDFGLAKLLERNLCFLNGIYVFIMSIMVLCVLFNKE</sequence>
<gene>
    <name evidence="4" type="ORF">HanXRQr2_Chr09g0405871</name>
</gene>
<feature type="transmembrane region" description="Helical" evidence="2">
    <location>
        <begin position="88"/>
        <end position="109"/>
    </location>
</feature>
<evidence type="ECO:0000313" key="5">
    <source>
        <dbReference type="Proteomes" id="UP000215914"/>
    </source>
</evidence>
<dbReference type="GO" id="GO:0005524">
    <property type="term" value="F:ATP binding"/>
    <property type="evidence" value="ECO:0007669"/>
    <property type="project" value="InterPro"/>
</dbReference>
<dbReference type="EMBL" id="MNCJ02000324">
    <property type="protein sequence ID" value="KAF5792427.1"/>
    <property type="molecule type" value="Genomic_DNA"/>
</dbReference>
<organism evidence="4 5">
    <name type="scientific">Helianthus annuus</name>
    <name type="common">Common sunflower</name>
    <dbReference type="NCBI Taxonomy" id="4232"/>
    <lineage>
        <taxon>Eukaryota</taxon>
        <taxon>Viridiplantae</taxon>
        <taxon>Streptophyta</taxon>
        <taxon>Embryophyta</taxon>
        <taxon>Tracheophyta</taxon>
        <taxon>Spermatophyta</taxon>
        <taxon>Magnoliopsida</taxon>
        <taxon>eudicotyledons</taxon>
        <taxon>Gunneridae</taxon>
        <taxon>Pentapetalae</taxon>
        <taxon>asterids</taxon>
        <taxon>campanulids</taxon>
        <taxon>Asterales</taxon>
        <taxon>Asteraceae</taxon>
        <taxon>Asteroideae</taxon>
        <taxon>Heliantheae alliance</taxon>
        <taxon>Heliantheae</taxon>
        <taxon>Helianthus</taxon>
    </lineage>
</organism>
<dbReference type="InterPro" id="IPR000719">
    <property type="entry name" value="Prot_kinase_dom"/>
</dbReference>
<reference evidence="4" key="2">
    <citation type="submission" date="2020-06" db="EMBL/GenBank/DDBJ databases">
        <title>Helianthus annuus Genome sequencing and assembly Release 2.</title>
        <authorList>
            <person name="Gouzy J."/>
            <person name="Langlade N."/>
            <person name="Munos S."/>
        </authorList>
    </citation>
    <scope>NUCLEOTIDE SEQUENCE</scope>
    <source>
        <tissue evidence="4">Leaves</tissue>
    </source>
</reference>
<dbReference type="PROSITE" id="PS00108">
    <property type="entry name" value="PROTEIN_KINASE_ST"/>
    <property type="match status" value="1"/>
</dbReference>
<dbReference type="Gene3D" id="1.10.510.10">
    <property type="entry name" value="Transferase(Phosphotransferase) domain 1"/>
    <property type="match status" value="1"/>
</dbReference>
<keyword evidence="2" id="KW-0812">Transmembrane</keyword>
<dbReference type="AlphaFoldDB" id="A0A9K3N9K1"/>
<reference evidence="4" key="1">
    <citation type="journal article" date="2017" name="Nature">
        <title>The sunflower genome provides insights into oil metabolism, flowering and Asterid evolution.</title>
        <authorList>
            <person name="Badouin H."/>
            <person name="Gouzy J."/>
            <person name="Grassa C.J."/>
            <person name="Murat F."/>
            <person name="Staton S.E."/>
            <person name="Cottret L."/>
            <person name="Lelandais-Briere C."/>
            <person name="Owens G.L."/>
            <person name="Carrere S."/>
            <person name="Mayjonade B."/>
            <person name="Legrand L."/>
            <person name="Gill N."/>
            <person name="Kane N.C."/>
            <person name="Bowers J.E."/>
            <person name="Hubner S."/>
            <person name="Bellec A."/>
            <person name="Berard A."/>
            <person name="Berges H."/>
            <person name="Blanchet N."/>
            <person name="Boniface M.C."/>
            <person name="Brunel D."/>
            <person name="Catrice O."/>
            <person name="Chaidir N."/>
            <person name="Claudel C."/>
            <person name="Donnadieu C."/>
            <person name="Faraut T."/>
            <person name="Fievet G."/>
            <person name="Helmstetter N."/>
            <person name="King M."/>
            <person name="Knapp S.J."/>
            <person name="Lai Z."/>
            <person name="Le Paslier M.C."/>
            <person name="Lippi Y."/>
            <person name="Lorenzon L."/>
            <person name="Mandel J.R."/>
            <person name="Marage G."/>
            <person name="Marchand G."/>
            <person name="Marquand E."/>
            <person name="Bret-Mestries E."/>
            <person name="Morien E."/>
            <person name="Nambeesan S."/>
            <person name="Nguyen T."/>
            <person name="Pegot-Espagnet P."/>
            <person name="Pouilly N."/>
            <person name="Raftis F."/>
            <person name="Sallet E."/>
            <person name="Schiex T."/>
            <person name="Thomas J."/>
            <person name="Vandecasteele C."/>
            <person name="Vares D."/>
            <person name="Vear F."/>
            <person name="Vautrin S."/>
            <person name="Crespi M."/>
            <person name="Mangin B."/>
            <person name="Burke J.M."/>
            <person name="Salse J."/>
            <person name="Munos S."/>
            <person name="Vincourt P."/>
            <person name="Rieseberg L.H."/>
            <person name="Langlade N.B."/>
        </authorList>
    </citation>
    <scope>NUCLEOTIDE SEQUENCE</scope>
    <source>
        <tissue evidence="4">Leaves</tissue>
    </source>
</reference>
<dbReference type="PANTHER" id="PTHR47976">
    <property type="entry name" value="G-TYPE LECTIN S-RECEPTOR-LIKE SERINE/THREONINE-PROTEIN KINASE SD2-5"/>
    <property type="match status" value="1"/>
</dbReference>
<dbReference type="PANTHER" id="PTHR47976:SF7">
    <property type="entry name" value="RECEPTOR-LIKE SERINE_THREONINE-PROTEIN KINASE"/>
    <property type="match status" value="1"/>
</dbReference>
<accession>A0A9K3N9K1</accession>
<dbReference type="InterPro" id="IPR051343">
    <property type="entry name" value="G-type_lectin_kinases/EP1-like"/>
</dbReference>
<proteinExistence type="predicted"/>
<keyword evidence="2" id="KW-1133">Transmembrane helix</keyword>
<dbReference type="InterPro" id="IPR011009">
    <property type="entry name" value="Kinase-like_dom_sf"/>
</dbReference>
<evidence type="ECO:0000313" key="4">
    <source>
        <dbReference type="EMBL" id="KAF5792427.1"/>
    </source>
</evidence>
<evidence type="ECO:0000256" key="2">
    <source>
        <dbReference type="SAM" id="Phobius"/>
    </source>
</evidence>